<comment type="function">
    <text evidence="4">Involved in the third step of the chorismate pathway, which leads to the biosynthesis of aromatic amino acids. Catalyzes the cis-dehydration of 3-dehydroquinate (DHQ) and introduces the first double bond of the aromatic ring to yield 3-dehydroshikimate.</text>
</comment>
<comment type="similarity">
    <text evidence="4">Belongs to the type-I 3-dehydroquinase family.</text>
</comment>
<dbReference type="HAMAP" id="MF_00214">
    <property type="entry name" value="AroD"/>
    <property type="match status" value="1"/>
</dbReference>
<dbReference type="InterPro" id="IPR050146">
    <property type="entry name" value="Type-I_3-dehydroquinase"/>
</dbReference>
<keyword evidence="2 4" id="KW-0456">Lyase</keyword>
<keyword evidence="4" id="KW-0028">Amino-acid biosynthesis</keyword>
<sequence>MKSVVKIRNVVIGEGMPKICAPLVGKNLVELLEEASYLKELPLDLVEWRVDFYEYLLDIEKVKTVLQEIRKILSHIPIIFTFRSLKEGGQKGVSTEYYVQLNKEIIRTKLVDIVDIELFNEKQHIEDMVSIAEENGVAIILSTHDFEKTPPKEEMIEKFQRAVSLGAHIFKLAVMPNSTKDVINLLDATRIMNECYNNIPIITMAMGKRGLISRISGEVFGSAITFGAGKEASAPGQVSVEELRKIIDAIHKYSS</sequence>
<reference evidence="5 6" key="1">
    <citation type="submission" date="2021-03" db="EMBL/GenBank/DDBJ databases">
        <title>Genomic Encyclopedia of Type Strains, Phase IV (KMG-IV): sequencing the most valuable type-strain genomes for metagenomic binning, comparative biology and taxonomic classification.</title>
        <authorList>
            <person name="Goeker M."/>
        </authorList>
    </citation>
    <scope>NUCLEOTIDE SEQUENCE [LARGE SCALE GENOMIC DNA]</scope>
    <source>
        <strain evidence="5 6">DSM 28650</strain>
    </source>
</reference>
<dbReference type="NCBIfam" id="TIGR01093">
    <property type="entry name" value="aroD"/>
    <property type="match status" value="1"/>
</dbReference>
<comment type="subunit">
    <text evidence="4">Homodimer.</text>
</comment>
<dbReference type="Gene3D" id="3.20.20.70">
    <property type="entry name" value="Aldolase class I"/>
    <property type="match status" value="1"/>
</dbReference>
<evidence type="ECO:0000256" key="4">
    <source>
        <dbReference type="HAMAP-Rule" id="MF_00214"/>
    </source>
</evidence>
<feature type="active site" description="Schiff-base intermediate with substrate" evidence="4">
    <location>
        <position position="171"/>
    </location>
</feature>
<evidence type="ECO:0000256" key="2">
    <source>
        <dbReference type="ARBA" id="ARBA00023239"/>
    </source>
</evidence>
<feature type="binding site" evidence="4">
    <location>
        <position position="233"/>
    </location>
    <ligand>
        <name>3-dehydroquinate</name>
        <dbReference type="ChEBI" id="CHEBI:32364"/>
    </ligand>
</feature>
<feature type="binding site" evidence="4">
    <location>
        <position position="83"/>
    </location>
    <ligand>
        <name>3-dehydroquinate</name>
        <dbReference type="ChEBI" id="CHEBI:32364"/>
    </ligand>
</feature>
<dbReference type="RefSeq" id="WP_021281751.1">
    <property type="nucleotide sequence ID" value="NZ_JAGGLL010000051.1"/>
</dbReference>
<dbReference type="GO" id="GO:0003855">
    <property type="term" value="F:3-dehydroquinate dehydratase activity"/>
    <property type="evidence" value="ECO:0007669"/>
    <property type="project" value="UniProtKB-EC"/>
</dbReference>
<comment type="pathway">
    <text evidence="4">Metabolic intermediate biosynthesis; chorismate biosynthesis; chorismate from D-erythrose 4-phosphate and phosphoenolpyruvate: step 3/7.</text>
</comment>
<protein>
    <recommendedName>
        <fullName evidence="4">3-dehydroquinate dehydratase</fullName>
        <shortName evidence="4">3-dehydroquinase</shortName>
        <ecNumber evidence="4">4.2.1.10</ecNumber>
    </recommendedName>
    <alternativeName>
        <fullName evidence="4">Type I DHQase</fullName>
    </alternativeName>
    <alternativeName>
        <fullName evidence="4">Type I dehydroquinase</fullName>
        <shortName evidence="4">DHQ1</shortName>
    </alternativeName>
</protein>
<feature type="binding site" evidence="4">
    <location>
        <position position="237"/>
    </location>
    <ligand>
        <name>3-dehydroquinate</name>
        <dbReference type="ChEBI" id="CHEBI:32364"/>
    </ligand>
</feature>
<organism evidence="5 6">
    <name type="scientific">Clostridium punense</name>
    <dbReference type="NCBI Taxonomy" id="1054297"/>
    <lineage>
        <taxon>Bacteria</taxon>
        <taxon>Bacillati</taxon>
        <taxon>Bacillota</taxon>
        <taxon>Clostridia</taxon>
        <taxon>Eubacteriales</taxon>
        <taxon>Clostridiaceae</taxon>
        <taxon>Clostridium</taxon>
    </lineage>
</organism>
<dbReference type="Pfam" id="PF01487">
    <property type="entry name" value="DHquinase_I"/>
    <property type="match status" value="1"/>
</dbReference>
<accession>A0ABS4K8M5</accession>
<evidence type="ECO:0000313" key="5">
    <source>
        <dbReference type="EMBL" id="MBP2024138.1"/>
    </source>
</evidence>
<comment type="catalytic activity">
    <reaction evidence="1 4">
        <text>3-dehydroquinate = 3-dehydroshikimate + H2O</text>
        <dbReference type="Rhea" id="RHEA:21096"/>
        <dbReference type="ChEBI" id="CHEBI:15377"/>
        <dbReference type="ChEBI" id="CHEBI:16630"/>
        <dbReference type="ChEBI" id="CHEBI:32364"/>
        <dbReference type="EC" id="4.2.1.10"/>
    </reaction>
</comment>
<evidence type="ECO:0000256" key="1">
    <source>
        <dbReference type="ARBA" id="ARBA00001864"/>
    </source>
</evidence>
<dbReference type="PANTHER" id="PTHR43699:SF1">
    <property type="entry name" value="3-DEHYDROQUINATE DEHYDRATASE"/>
    <property type="match status" value="1"/>
</dbReference>
<dbReference type="CDD" id="cd00502">
    <property type="entry name" value="DHQase_I"/>
    <property type="match status" value="1"/>
</dbReference>
<feature type="active site" description="Proton donor/acceptor" evidence="4">
    <location>
        <position position="144"/>
    </location>
</feature>
<dbReference type="EC" id="4.2.1.10" evidence="4"/>
<keyword evidence="3 4" id="KW-0704">Schiff base</keyword>
<gene>
    <name evidence="4" type="primary">aroD</name>
    <name evidence="5" type="ORF">J2Z44_003993</name>
</gene>
<dbReference type="SUPFAM" id="SSF51569">
    <property type="entry name" value="Aldolase"/>
    <property type="match status" value="1"/>
</dbReference>
<keyword evidence="6" id="KW-1185">Reference proteome</keyword>
<keyword evidence="4" id="KW-0057">Aromatic amino acid biosynthesis</keyword>
<dbReference type="InterPro" id="IPR001381">
    <property type="entry name" value="DHquinase_I"/>
</dbReference>
<comment type="caution">
    <text evidence="4">Lacks conserved residue(s) required for the propagation of feature annotation.</text>
</comment>
<feature type="binding site" evidence="4">
    <location>
        <begin position="47"/>
        <end position="49"/>
    </location>
    <ligand>
        <name>3-dehydroquinate</name>
        <dbReference type="ChEBI" id="CHEBI:32364"/>
    </ligand>
</feature>
<dbReference type="InterPro" id="IPR013785">
    <property type="entry name" value="Aldolase_TIM"/>
</dbReference>
<comment type="caution">
    <text evidence="5">The sequence shown here is derived from an EMBL/GenBank/DDBJ whole genome shotgun (WGS) entry which is preliminary data.</text>
</comment>
<dbReference type="Proteomes" id="UP001519308">
    <property type="component" value="Unassembled WGS sequence"/>
</dbReference>
<proteinExistence type="inferred from homology"/>
<evidence type="ECO:0000256" key="3">
    <source>
        <dbReference type="ARBA" id="ARBA00023270"/>
    </source>
</evidence>
<name>A0ABS4K8M5_9CLOT</name>
<dbReference type="PANTHER" id="PTHR43699">
    <property type="entry name" value="3-DEHYDROQUINATE DEHYDRATASE"/>
    <property type="match status" value="1"/>
</dbReference>
<evidence type="ECO:0000313" key="6">
    <source>
        <dbReference type="Proteomes" id="UP001519308"/>
    </source>
</evidence>
<dbReference type="EMBL" id="JAGGLL010000051">
    <property type="protein sequence ID" value="MBP2024138.1"/>
    <property type="molecule type" value="Genomic_DNA"/>
</dbReference>
<feature type="binding site" evidence="4">
    <location>
        <position position="214"/>
    </location>
    <ligand>
        <name>3-dehydroquinate</name>
        <dbReference type="ChEBI" id="CHEBI:32364"/>
    </ligand>
</feature>